<dbReference type="AlphaFoldDB" id="A0AAD6BZQ5"/>
<organism evidence="2 3">
    <name type="scientific">Penicillium daleae</name>
    <dbReference type="NCBI Taxonomy" id="63821"/>
    <lineage>
        <taxon>Eukaryota</taxon>
        <taxon>Fungi</taxon>
        <taxon>Dikarya</taxon>
        <taxon>Ascomycota</taxon>
        <taxon>Pezizomycotina</taxon>
        <taxon>Eurotiomycetes</taxon>
        <taxon>Eurotiomycetidae</taxon>
        <taxon>Eurotiales</taxon>
        <taxon>Aspergillaceae</taxon>
        <taxon>Penicillium</taxon>
    </lineage>
</organism>
<dbReference type="RefSeq" id="XP_056761673.1">
    <property type="nucleotide sequence ID" value="XM_056912824.1"/>
</dbReference>
<evidence type="ECO:0000313" key="3">
    <source>
        <dbReference type="Proteomes" id="UP001213681"/>
    </source>
</evidence>
<accession>A0AAD6BZQ5</accession>
<evidence type="ECO:0000313" key="2">
    <source>
        <dbReference type="EMBL" id="KAJ5438444.1"/>
    </source>
</evidence>
<dbReference type="GeneID" id="81603067"/>
<protein>
    <submittedName>
        <fullName evidence="2">Uncharacterized protein</fullName>
    </submittedName>
</protein>
<feature type="compositionally biased region" description="Polar residues" evidence="1">
    <location>
        <begin position="78"/>
        <end position="93"/>
    </location>
</feature>
<proteinExistence type="predicted"/>
<feature type="region of interest" description="Disordered" evidence="1">
    <location>
        <begin position="28"/>
        <end position="93"/>
    </location>
</feature>
<feature type="compositionally biased region" description="Basic and acidic residues" evidence="1">
    <location>
        <begin position="49"/>
        <end position="63"/>
    </location>
</feature>
<comment type="caution">
    <text evidence="2">The sequence shown here is derived from an EMBL/GenBank/DDBJ whole genome shotgun (WGS) entry which is preliminary data.</text>
</comment>
<reference evidence="2" key="2">
    <citation type="journal article" date="2023" name="IMA Fungus">
        <title>Comparative genomic study of the Penicillium genus elucidates a diverse pangenome and 15 lateral gene transfer events.</title>
        <authorList>
            <person name="Petersen C."/>
            <person name="Sorensen T."/>
            <person name="Nielsen M.R."/>
            <person name="Sondergaard T.E."/>
            <person name="Sorensen J.L."/>
            <person name="Fitzpatrick D.A."/>
            <person name="Frisvad J.C."/>
            <person name="Nielsen K.L."/>
        </authorList>
    </citation>
    <scope>NUCLEOTIDE SEQUENCE</scope>
    <source>
        <strain evidence="2">IBT 16125</strain>
    </source>
</reference>
<reference evidence="2" key="1">
    <citation type="submission" date="2022-12" db="EMBL/GenBank/DDBJ databases">
        <authorList>
            <person name="Petersen C."/>
        </authorList>
    </citation>
    <scope>NUCLEOTIDE SEQUENCE</scope>
    <source>
        <strain evidence="2">IBT 16125</strain>
    </source>
</reference>
<dbReference type="Proteomes" id="UP001213681">
    <property type="component" value="Unassembled WGS sequence"/>
</dbReference>
<name>A0AAD6BZQ5_9EURO</name>
<keyword evidence="3" id="KW-1185">Reference proteome</keyword>
<gene>
    <name evidence="2" type="ORF">N7458_009442</name>
</gene>
<evidence type="ECO:0000256" key="1">
    <source>
        <dbReference type="SAM" id="MobiDB-lite"/>
    </source>
</evidence>
<dbReference type="EMBL" id="JAPVEA010000008">
    <property type="protein sequence ID" value="KAJ5438444.1"/>
    <property type="molecule type" value="Genomic_DNA"/>
</dbReference>
<sequence>MPRDRRFRPEILELATRLANRYNMGEIRANEVSPNEKTSTNTPIFPKPHVKETAEREKHKEPKSSNSDAEEGPKMCGNTGNSNAGNYQLRAQT</sequence>
<feature type="compositionally biased region" description="Polar residues" evidence="1">
    <location>
        <begin position="32"/>
        <end position="43"/>
    </location>
</feature>